<evidence type="ECO:0000313" key="2">
    <source>
        <dbReference type="Proteomes" id="UP000499080"/>
    </source>
</evidence>
<organism evidence="1 2">
    <name type="scientific">Araneus ventricosus</name>
    <name type="common">Orbweaver spider</name>
    <name type="synonym">Epeira ventricosa</name>
    <dbReference type="NCBI Taxonomy" id="182803"/>
    <lineage>
        <taxon>Eukaryota</taxon>
        <taxon>Metazoa</taxon>
        <taxon>Ecdysozoa</taxon>
        <taxon>Arthropoda</taxon>
        <taxon>Chelicerata</taxon>
        <taxon>Arachnida</taxon>
        <taxon>Araneae</taxon>
        <taxon>Araneomorphae</taxon>
        <taxon>Entelegynae</taxon>
        <taxon>Araneoidea</taxon>
        <taxon>Araneidae</taxon>
        <taxon>Araneus</taxon>
    </lineage>
</organism>
<gene>
    <name evidence="1" type="ORF">AVEN_143354_1</name>
</gene>
<dbReference type="AlphaFoldDB" id="A0A4Y2AEL0"/>
<dbReference type="Proteomes" id="UP000499080">
    <property type="component" value="Unassembled WGS sequence"/>
</dbReference>
<accession>A0A4Y2AEL0</accession>
<sequence>MLFTLIGRCSFMLCLKLDIHHKVALRHLDQKTVCFPRIQAPKTKTPKRTNGCFDSPTPPTGYFRFLKGAPFPLRPDFSSMTPTHIPPPQPSSHTWLIYRPPRKIIFHFYGRTG</sequence>
<protein>
    <submittedName>
        <fullName evidence="1">Uncharacterized protein</fullName>
    </submittedName>
</protein>
<proteinExistence type="predicted"/>
<dbReference type="EMBL" id="BGPR01000014">
    <property type="protein sequence ID" value="GBL78047.1"/>
    <property type="molecule type" value="Genomic_DNA"/>
</dbReference>
<reference evidence="1 2" key="1">
    <citation type="journal article" date="2019" name="Sci. Rep.">
        <title>Orb-weaving spider Araneus ventricosus genome elucidates the spidroin gene catalogue.</title>
        <authorList>
            <person name="Kono N."/>
            <person name="Nakamura H."/>
            <person name="Ohtoshi R."/>
            <person name="Moran D.A.P."/>
            <person name="Shinohara A."/>
            <person name="Yoshida Y."/>
            <person name="Fujiwara M."/>
            <person name="Mori M."/>
            <person name="Tomita M."/>
            <person name="Arakawa K."/>
        </authorList>
    </citation>
    <scope>NUCLEOTIDE SEQUENCE [LARGE SCALE GENOMIC DNA]</scope>
</reference>
<keyword evidence="2" id="KW-1185">Reference proteome</keyword>
<evidence type="ECO:0000313" key="1">
    <source>
        <dbReference type="EMBL" id="GBL78047.1"/>
    </source>
</evidence>
<comment type="caution">
    <text evidence="1">The sequence shown here is derived from an EMBL/GenBank/DDBJ whole genome shotgun (WGS) entry which is preliminary data.</text>
</comment>
<name>A0A4Y2AEL0_ARAVE</name>